<keyword evidence="4" id="KW-0378">Hydrolase</keyword>
<keyword evidence="8" id="KW-1185">Reference proteome</keyword>
<proteinExistence type="inferred from homology"/>
<name>A0AAE0HVI1_9PEZI</name>
<organism evidence="7 8">
    <name type="scientific">Apodospora peruviana</name>
    <dbReference type="NCBI Taxonomy" id="516989"/>
    <lineage>
        <taxon>Eukaryota</taxon>
        <taxon>Fungi</taxon>
        <taxon>Dikarya</taxon>
        <taxon>Ascomycota</taxon>
        <taxon>Pezizomycotina</taxon>
        <taxon>Sordariomycetes</taxon>
        <taxon>Sordariomycetidae</taxon>
        <taxon>Sordariales</taxon>
        <taxon>Lasiosphaeriaceae</taxon>
        <taxon>Apodospora</taxon>
    </lineage>
</organism>
<evidence type="ECO:0000313" key="8">
    <source>
        <dbReference type="Proteomes" id="UP001283341"/>
    </source>
</evidence>
<feature type="domain" description="Metallo-beta-lactamase" evidence="6">
    <location>
        <begin position="44"/>
        <end position="298"/>
    </location>
</feature>
<dbReference type="CDD" id="cd07730">
    <property type="entry name" value="metallo-hydrolase-like_MBL-fold"/>
    <property type="match status" value="1"/>
</dbReference>
<dbReference type="Proteomes" id="UP001283341">
    <property type="component" value="Unassembled WGS sequence"/>
</dbReference>
<keyword evidence="3" id="KW-0479">Metal-binding</keyword>
<protein>
    <submittedName>
        <fullName evidence="7">Beta-lactamase-like protein</fullName>
    </submittedName>
</protein>
<reference evidence="7" key="1">
    <citation type="journal article" date="2023" name="Mol. Phylogenet. Evol.">
        <title>Genome-scale phylogeny and comparative genomics of the fungal order Sordariales.</title>
        <authorList>
            <person name="Hensen N."/>
            <person name="Bonometti L."/>
            <person name="Westerberg I."/>
            <person name="Brannstrom I.O."/>
            <person name="Guillou S."/>
            <person name="Cros-Aarteil S."/>
            <person name="Calhoun S."/>
            <person name="Haridas S."/>
            <person name="Kuo A."/>
            <person name="Mondo S."/>
            <person name="Pangilinan J."/>
            <person name="Riley R."/>
            <person name="LaButti K."/>
            <person name="Andreopoulos B."/>
            <person name="Lipzen A."/>
            <person name="Chen C."/>
            <person name="Yan M."/>
            <person name="Daum C."/>
            <person name="Ng V."/>
            <person name="Clum A."/>
            <person name="Steindorff A."/>
            <person name="Ohm R.A."/>
            <person name="Martin F."/>
            <person name="Silar P."/>
            <person name="Natvig D.O."/>
            <person name="Lalanne C."/>
            <person name="Gautier V."/>
            <person name="Ament-Velasquez S.L."/>
            <person name="Kruys A."/>
            <person name="Hutchinson M.I."/>
            <person name="Powell A.J."/>
            <person name="Barry K."/>
            <person name="Miller A.N."/>
            <person name="Grigoriev I.V."/>
            <person name="Debuchy R."/>
            <person name="Gladieux P."/>
            <person name="Hiltunen Thoren M."/>
            <person name="Johannesson H."/>
        </authorList>
    </citation>
    <scope>NUCLEOTIDE SEQUENCE</scope>
    <source>
        <strain evidence="7">CBS 118394</strain>
    </source>
</reference>
<evidence type="ECO:0000256" key="3">
    <source>
        <dbReference type="ARBA" id="ARBA00022723"/>
    </source>
</evidence>
<evidence type="ECO:0000256" key="4">
    <source>
        <dbReference type="ARBA" id="ARBA00022801"/>
    </source>
</evidence>
<dbReference type="Gene3D" id="3.60.15.10">
    <property type="entry name" value="Ribonuclease Z/Hydroxyacylglutathione hydrolase-like"/>
    <property type="match status" value="1"/>
</dbReference>
<dbReference type="EMBL" id="JAUEDM010000008">
    <property type="protein sequence ID" value="KAK3312726.1"/>
    <property type="molecule type" value="Genomic_DNA"/>
</dbReference>
<dbReference type="SUPFAM" id="SSF56281">
    <property type="entry name" value="Metallo-hydrolase/oxidoreductase"/>
    <property type="match status" value="1"/>
</dbReference>
<reference evidence="7" key="2">
    <citation type="submission" date="2023-06" db="EMBL/GenBank/DDBJ databases">
        <authorList>
            <consortium name="Lawrence Berkeley National Laboratory"/>
            <person name="Haridas S."/>
            <person name="Hensen N."/>
            <person name="Bonometti L."/>
            <person name="Westerberg I."/>
            <person name="Brannstrom I.O."/>
            <person name="Guillou S."/>
            <person name="Cros-Aarteil S."/>
            <person name="Calhoun S."/>
            <person name="Kuo A."/>
            <person name="Mondo S."/>
            <person name="Pangilinan J."/>
            <person name="Riley R."/>
            <person name="Labutti K."/>
            <person name="Andreopoulos B."/>
            <person name="Lipzen A."/>
            <person name="Chen C."/>
            <person name="Yanf M."/>
            <person name="Daum C."/>
            <person name="Ng V."/>
            <person name="Clum A."/>
            <person name="Steindorff A."/>
            <person name="Ohm R."/>
            <person name="Martin F."/>
            <person name="Silar P."/>
            <person name="Natvig D."/>
            <person name="Lalanne C."/>
            <person name="Gautier V."/>
            <person name="Ament-Velasquez S.L."/>
            <person name="Kruys A."/>
            <person name="Hutchinson M.I."/>
            <person name="Powell A.J."/>
            <person name="Barry K."/>
            <person name="Miller A.N."/>
            <person name="Grigoriev I.V."/>
            <person name="Debuchy R."/>
            <person name="Gladieux P."/>
            <person name="Thoren M.H."/>
            <person name="Johannesson H."/>
        </authorList>
    </citation>
    <scope>NUCLEOTIDE SEQUENCE</scope>
    <source>
        <strain evidence="7">CBS 118394</strain>
    </source>
</reference>
<dbReference type="GO" id="GO:0046872">
    <property type="term" value="F:metal ion binding"/>
    <property type="evidence" value="ECO:0007669"/>
    <property type="project" value="UniProtKB-KW"/>
</dbReference>
<evidence type="ECO:0000313" key="7">
    <source>
        <dbReference type="EMBL" id="KAK3312726.1"/>
    </source>
</evidence>
<comment type="similarity">
    <text evidence="2">Belongs to the metallo-beta-lactamase superfamily.</text>
</comment>
<dbReference type="PANTHER" id="PTHR42978:SF2">
    <property type="entry name" value="102 KBASES UNSTABLE REGION: FROM 1 TO 119443"/>
    <property type="match status" value="1"/>
</dbReference>
<dbReference type="PANTHER" id="PTHR42978">
    <property type="entry name" value="QUORUM-QUENCHING LACTONASE YTNP-RELATED-RELATED"/>
    <property type="match status" value="1"/>
</dbReference>
<dbReference type="SMART" id="SM00849">
    <property type="entry name" value="Lactamase_B"/>
    <property type="match status" value="1"/>
</dbReference>
<evidence type="ECO:0000256" key="1">
    <source>
        <dbReference type="ARBA" id="ARBA00001947"/>
    </source>
</evidence>
<dbReference type="GO" id="GO:0016787">
    <property type="term" value="F:hydrolase activity"/>
    <property type="evidence" value="ECO:0007669"/>
    <property type="project" value="UniProtKB-KW"/>
</dbReference>
<dbReference type="InterPro" id="IPR036866">
    <property type="entry name" value="RibonucZ/Hydroxyglut_hydro"/>
</dbReference>
<comment type="caution">
    <text evidence="7">The sequence shown here is derived from an EMBL/GenBank/DDBJ whole genome shotgun (WGS) entry which is preliminary data.</text>
</comment>
<gene>
    <name evidence="7" type="ORF">B0H66DRAFT_631479</name>
</gene>
<accession>A0AAE0HVI1</accession>
<sequence length="317" mass="34887">MLPQPLKTGKQSFVTVSPILGGKITLPEKYFVDPADETAFHTVPSLSFLITSTSHQPWPRRILFDLGLRSRITDYSEPQQRHLANRTPYTIGPGVAAILRSEGLDPASDIDTVILSHVHYDHHGDPDHFPGAQFVVGPGTDSLLEHGLLGSAGSHQHFSGKDLLPVGRTVELPFPGTNTGDDGIYEWKSFGSMNMMGIDFLGDGSVYILDSPGHLPGHVNLLCRISEKKWICLCGDAYHDRRLLTGEKGIAFWEQQEQEEKVVVCCIHHDPPAAERALKQLRELASLLPGDVEMIGAHDAGWFAQANREGRMFPACL</sequence>
<dbReference type="InterPro" id="IPR051013">
    <property type="entry name" value="MBL_superfamily_lactonases"/>
</dbReference>
<comment type="cofactor">
    <cofactor evidence="1">
        <name>Zn(2+)</name>
        <dbReference type="ChEBI" id="CHEBI:29105"/>
    </cofactor>
</comment>
<dbReference type="InterPro" id="IPR001279">
    <property type="entry name" value="Metallo-B-lactamas"/>
</dbReference>
<dbReference type="AlphaFoldDB" id="A0AAE0HVI1"/>
<evidence type="ECO:0000256" key="2">
    <source>
        <dbReference type="ARBA" id="ARBA00007749"/>
    </source>
</evidence>
<evidence type="ECO:0000256" key="5">
    <source>
        <dbReference type="ARBA" id="ARBA00022833"/>
    </source>
</evidence>
<keyword evidence="5" id="KW-0862">Zinc</keyword>
<evidence type="ECO:0000259" key="6">
    <source>
        <dbReference type="SMART" id="SM00849"/>
    </source>
</evidence>